<evidence type="ECO:0000256" key="1">
    <source>
        <dbReference type="SAM" id="MobiDB-lite"/>
    </source>
</evidence>
<feature type="compositionally biased region" description="Polar residues" evidence="1">
    <location>
        <begin position="36"/>
        <end position="49"/>
    </location>
</feature>
<sequence>MALLLLLFAALHVGVHGANGANGTNGTTVNATAISANGEPSQSFENGRNCSDDELGRRPRPRNCTGPPMCMIGLAEQRSDCVPLRENCTAEELEMYLCLVPSYPLDPGDNMVVQILATSFVVMSLVAFLIFLFVSCYYLNVEELDSNGRHKSVAPRQQQSDASGQQPADV</sequence>
<proteinExistence type="predicted"/>
<gene>
    <name evidence="5" type="ORF">MSPICULIGERA_LOCUS12124</name>
    <name evidence="4" type="ORF">MSPICULIGERA_LOCUS6763</name>
</gene>
<evidence type="ECO:0000313" key="5">
    <source>
        <dbReference type="EMBL" id="CAJ0573775.1"/>
    </source>
</evidence>
<organism evidence="4 6">
    <name type="scientific">Mesorhabditis spiculigera</name>
    <dbReference type="NCBI Taxonomy" id="96644"/>
    <lineage>
        <taxon>Eukaryota</taxon>
        <taxon>Metazoa</taxon>
        <taxon>Ecdysozoa</taxon>
        <taxon>Nematoda</taxon>
        <taxon>Chromadorea</taxon>
        <taxon>Rhabditida</taxon>
        <taxon>Rhabditina</taxon>
        <taxon>Rhabditomorpha</taxon>
        <taxon>Rhabditoidea</taxon>
        <taxon>Rhabditidae</taxon>
        <taxon>Mesorhabditinae</taxon>
        <taxon>Mesorhabditis</taxon>
    </lineage>
</organism>
<evidence type="ECO:0000256" key="2">
    <source>
        <dbReference type="SAM" id="Phobius"/>
    </source>
</evidence>
<reference evidence="4" key="1">
    <citation type="submission" date="2023-06" db="EMBL/GenBank/DDBJ databases">
        <authorList>
            <person name="Delattre M."/>
        </authorList>
    </citation>
    <scope>NUCLEOTIDE SEQUENCE</scope>
    <source>
        <strain evidence="4">AF72</strain>
    </source>
</reference>
<feature type="region of interest" description="Disordered" evidence="1">
    <location>
        <begin position="36"/>
        <end position="60"/>
    </location>
</feature>
<feature type="signal peptide" evidence="3">
    <location>
        <begin position="1"/>
        <end position="17"/>
    </location>
</feature>
<feature type="chain" id="PRO_5041588913" evidence="3">
    <location>
        <begin position="18"/>
        <end position="170"/>
    </location>
</feature>
<protein>
    <submittedName>
        <fullName evidence="4">Uncharacterized protein</fullName>
    </submittedName>
</protein>
<keyword evidence="2" id="KW-1133">Transmembrane helix</keyword>
<accession>A0AA36FX94</accession>
<dbReference type="AlphaFoldDB" id="A0AA36FX94"/>
<evidence type="ECO:0000313" key="6">
    <source>
        <dbReference type="Proteomes" id="UP001177023"/>
    </source>
</evidence>
<feature type="compositionally biased region" description="Polar residues" evidence="1">
    <location>
        <begin position="155"/>
        <end position="170"/>
    </location>
</feature>
<keyword evidence="2" id="KW-0812">Transmembrane</keyword>
<feature type="transmembrane region" description="Helical" evidence="2">
    <location>
        <begin position="111"/>
        <end position="139"/>
    </location>
</feature>
<dbReference type="Proteomes" id="UP001177023">
    <property type="component" value="Unassembled WGS sequence"/>
</dbReference>
<keyword evidence="3" id="KW-0732">Signal</keyword>
<dbReference type="EMBL" id="CATQJA010002622">
    <property type="protein sequence ID" value="CAJ0573775.1"/>
    <property type="molecule type" value="Genomic_DNA"/>
</dbReference>
<comment type="caution">
    <text evidence="4">The sequence shown here is derived from an EMBL/GenBank/DDBJ whole genome shotgun (WGS) entry which is preliminary data.</text>
</comment>
<dbReference type="EMBL" id="CATQJA010001688">
    <property type="protein sequence ID" value="CAJ0568238.1"/>
    <property type="molecule type" value="Genomic_DNA"/>
</dbReference>
<keyword evidence="6" id="KW-1185">Reference proteome</keyword>
<evidence type="ECO:0000256" key="3">
    <source>
        <dbReference type="SAM" id="SignalP"/>
    </source>
</evidence>
<name>A0AA36FX94_9BILA</name>
<keyword evidence="2" id="KW-0472">Membrane</keyword>
<feature type="non-terminal residue" evidence="4">
    <location>
        <position position="170"/>
    </location>
</feature>
<feature type="region of interest" description="Disordered" evidence="1">
    <location>
        <begin position="150"/>
        <end position="170"/>
    </location>
</feature>
<evidence type="ECO:0000313" key="4">
    <source>
        <dbReference type="EMBL" id="CAJ0568238.1"/>
    </source>
</evidence>